<evidence type="ECO:0000313" key="1">
    <source>
        <dbReference type="EMBL" id="MDT2797155.1"/>
    </source>
</evidence>
<protein>
    <submittedName>
        <fullName evidence="1">Uncharacterized protein</fullName>
    </submittedName>
</protein>
<dbReference type="Pfam" id="PF19952">
    <property type="entry name" value="DUF6414"/>
    <property type="match status" value="1"/>
</dbReference>
<organism evidence="1 2">
    <name type="scientific">Enterococcus cecorum</name>
    <dbReference type="NCBI Taxonomy" id="44008"/>
    <lineage>
        <taxon>Bacteria</taxon>
        <taxon>Bacillati</taxon>
        <taxon>Bacillota</taxon>
        <taxon>Bacilli</taxon>
        <taxon>Lactobacillales</taxon>
        <taxon>Enterococcaceae</taxon>
        <taxon>Enterococcus</taxon>
    </lineage>
</organism>
<dbReference type="InterPro" id="IPR045633">
    <property type="entry name" value="DUF6414"/>
</dbReference>
<proteinExistence type="predicted"/>
<dbReference type="Proteomes" id="UP001255696">
    <property type="component" value="Unassembled WGS sequence"/>
</dbReference>
<accession>A0AAW8TWE2</accession>
<dbReference type="AlphaFoldDB" id="A0AAW8TWE2"/>
<reference evidence="1" key="1">
    <citation type="submission" date="2023-03" db="EMBL/GenBank/DDBJ databases">
        <authorList>
            <person name="Shen W."/>
            <person name="Cai J."/>
        </authorList>
    </citation>
    <scope>NUCLEOTIDE SEQUENCE</scope>
    <source>
        <strain evidence="1">B245-2</strain>
    </source>
</reference>
<evidence type="ECO:0000313" key="2">
    <source>
        <dbReference type="Proteomes" id="UP001255696"/>
    </source>
</evidence>
<sequence>MKEYIYFDEDLINSTLAQLDKGLIKNISEGDEQTNSQNSGGSKDVNTGIDGIMGFGVQLTQQISKFHSTEYSATQNRMLEYALNDYSVDLIISKIAQTEKFVDDVTQAEEGKIIVFSGEFSIYDFDLIKQITDESIVSLLVDDNYNEKDVKKLESQINQAKNRVKKQPQLAKDIRVFEERLSEIKSIINSNKKAKTGYNLINKVSKVADSILGGNIFIKSDNSLSLCKRECFRLNQGQIALLTESKRKINILAIVTAIKDEIHPEGTTEDFEPKNMNSIPSLLTDIFLSNFNMISEGDIILTPMAIFFE</sequence>
<dbReference type="EMBL" id="JARQBI010000017">
    <property type="protein sequence ID" value="MDT2797155.1"/>
    <property type="molecule type" value="Genomic_DNA"/>
</dbReference>
<gene>
    <name evidence="1" type="ORF">P7H47_07860</name>
</gene>
<name>A0AAW8TWE2_9ENTE</name>
<dbReference type="RefSeq" id="WP_311897836.1">
    <property type="nucleotide sequence ID" value="NZ_JARQBI010000017.1"/>
</dbReference>
<comment type="caution">
    <text evidence="1">The sequence shown here is derived from an EMBL/GenBank/DDBJ whole genome shotgun (WGS) entry which is preliminary data.</text>
</comment>